<dbReference type="Proteomes" id="UP000036987">
    <property type="component" value="Unassembled WGS sequence"/>
</dbReference>
<dbReference type="OMA" id="NKPWRLH"/>
<evidence type="ECO:0000313" key="2">
    <source>
        <dbReference type="EMBL" id="KMZ72700.1"/>
    </source>
</evidence>
<evidence type="ECO:0000313" key="3">
    <source>
        <dbReference type="Proteomes" id="UP000036987"/>
    </source>
</evidence>
<organism evidence="2 3">
    <name type="scientific">Zostera marina</name>
    <name type="common">Eelgrass</name>
    <dbReference type="NCBI Taxonomy" id="29655"/>
    <lineage>
        <taxon>Eukaryota</taxon>
        <taxon>Viridiplantae</taxon>
        <taxon>Streptophyta</taxon>
        <taxon>Embryophyta</taxon>
        <taxon>Tracheophyta</taxon>
        <taxon>Spermatophyta</taxon>
        <taxon>Magnoliopsida</taxon>
        <taxon>Liliopsida</taxon>
        <taxon>Zosteraceae</taxon>
        <taxon>Zostera</taxon>
    </lineage>
</organism>
<dbReference type="AlphaFoldDB" id="A0A0K9PWX5"/>
<accession>A0A0K9PWX5</accession>
<dbReference type="PANTHER" id="PTHR33384">
    <property type="entry name" value="EXPRESSED PROTEIN"/>
    <property type="match status" value="1"/>
</dbReference>
<feature type="region of interest" description="Disordered" evidence="1">
    <location>
        <begin position="96"/>
        <end position="123"/>
    </location>
</feature>
<protein>
    <submittedName>
        <fullName evidence="2">Uncharacterized protein</fullName>
    </submittedName>
</protein>
<proteinExistence type="predicted"/>
<reference evidence="3" key="1">
    <citation type="journal article" date="2016" name="Nature">
        <title>The genome of the seagrass Zostera marina reveals angiosperm adaptation to the sea.</title>
        <authorList>
            <person name="Olsen J.L."/>
            <person name="Rouze P."/>
            <person name="Verhelst B."/>
            <person name="Lin Y.-C."/>
            <person name="Bayer T."/>
            <person name="Collen J."/>
            <person name="Dattolo E."/>
            <person name="De Paoli E."/>
            <person name="Dittami S."/>
            <person name="Maumus F."/>
            <person name="Michel G."/>
            <person name="Kersting A."/>
            <person name="Lauritano C."/>
            <person name="Lohaus R."/>
            <person name="Toepel M."/>
            <person name="Tonon T."/>
            <person name="Vanneste K."/>
            <person name="Amirebrahimi M."/>
            <person name="Brakel J."/>
            <person name="Bostroem C."/>
            <person name="Chovatia M."/>
            <person name="Grimwood J."/>
            <person name="Jenkins J.W."/>
            <person name="Jueterbock A."/>
            <person name="Mraz A."/>
            <person name="Stam W.T."/>
            <person name="Tice H."/>
            <person name="Bornberg-Bauer E."/>
            <person name="Green P.J."/>
            <person name="Pearson G.A."/>
            <person name="Procaccini G."/>
            <person name="Duarte C.M."/>
            <person name="Schmutz J."/>
            <person name="Reusch T.B.H."/>
            <person name="Van de Peer Y."/>
        </authorList>
    </citation>
    <scope>NUCLEOTIDE SEQUENCE [LARGE SCALE GENOMIC DNA]</scope>
    <source>
        <strain evidence="3">cv. Finnish</strain>
    </source>
</reference>
<evidence type="ECO:0000256" key="1">
    <source>
        <dbReference type="SAM" id="MobiDB-lite"/>
    </source>
</evidence>
<name>A0A0K9PWX5_ZOSMR</name>
<dbReference type="OrthoDB" id="748203at2759"/>
<comment type="caution">
    <text evidence="2">The sequence shown here is derived from an EMBL/GenBank/DDBJ whole genome shotgun (WGS) entry which is preliminary data.</text>
</comment>
<keyword evidence="3" id="KW-1185">Reference proteome</keyword>
<sequence length="152" mass="16336">MDTVVFCPMPRRVGQLNAASDWIRPHKLQLSVSADCSESSPASDIFDLALTKDWYDGLDQFSASLVSSSPPYFCGSPPARAANPIVHDARFVQDKYSNNDHSPLTPTSPMSPTTSNTARKGGCSRPITAKVRVEGFDCLNRDIGGHGIPAVA</sequence>
<dbReference type="EMBL" id="LFYR01000620">
    <property type="protein sequence ID" value="KMZ72700.1"/>
    <property type="molecule type" value="Genomic_DNA"/>
</dbReference>
<gene>
    <name evidence="2" type="ORF">ZOSMA_15G00380</name>
</gene>
<feature type="compositionally biased region" description="Low complexity" evidence="1">
    <location>
        <begin position="102"/>
        <end position="115"/>
    </location>
</feature>
<dbReference type="PANTHER" id="PTHR33384:SF1">
    <property type="entry name" value="EXPRESSED PROTEIN"/>
    <property type="match status" value="1"/>
</dbReference>